<feature type="region of interest" description="Disordered" evidence="1">
    <location>
        <begin position="206"/>
        <end position="270"/>
    </location>
</feature>
<protein>
    <submittedName>
        <fullName evidence="2">Uncharacterized protein</fullName>
    </submittedName>
</protein>
<dbReference type="Proteomes" id="UP001642405">
    <property type="component" value="Unassembled WGS sequence"/>
</dbReference>
<feature type="compositionally biased region" description="Low complexity" evidence="1">
    <location>
        <begin position="167"/>
        <end position="187"/>
    </location>
</feature>
<feature type="region of interest" description="Disordered" evidence="1">
    <location>
        <begin position="162"/>
        <end position="187"/>
    </location>
</feature>
<keyword evidence="3" id="KW-1185">Reference proteome</keyword>
<name>A0ABP0AZB2_9PEZI</name>
<proteinExistence type="predicted"/>
<evidence type="ECO:0000313" key="3">
    <source>
        <dbReference type="Proteomes" id="UP001642405"/>
    </source>
</evidence>
<dbReference type="EMBL" id="CAWUHB010000005">
    <property type="protein sequence ID" value="CAK7212574.1"/>
    <property type="molecule type" value="Genomic_DNA"/>
</dbReference>
<feature type="compositionally biased region" description="Polar residues" evidence="1">
    <location>
        <begin position="206"/>
        <end position="226"/>
    </location>
</feature>
<evidence type="ECO:0000313" key="2">
    <source>
        <dbReference type="EMBL" id="CAK7212574.1"/>
    </source>
</evidence>
<gene>
    <name evidence="2" type="ORF">SCUCBS95973_001510</name>
</gene>
<accession>A0ABP0AZB2</accession>
<comment type="caution">
    <text evidence="2">The sequence shown here is derived from an EMBL/GenBank/DDBJ whole genome shotgun (WGS) entry which is preliminary data.</text>
</comment>
<sequence>MDDKCPNAALHRAAGALSSPGPDSQKQNHVLTVHDVLAGTGYTFVAKGVQYQHRRVLQHEAGIYSALNTFQGRLVPVCLGVVELGCDIPLHSCACVSHLMLMSHAGCDLCTALPKGWDWRTETERTWNELQAAGLFDEDQHSQNTAWNPEANWVMQFDFDQASFSGPPTATPAREPTAAPTEAPADAPVAPAVQLAMQQPTAVNTTAVAGRQTSSSSPPCLQSAETVRSPLQAKGDLNMYQKDDGNQQDNGDQQPTKRLREALGSPCQEA</sequence>
<evidence type="ECO:0000256" key="1">
    <source>
        <dbReference type="SAM" id="MobiDB-lite"/>
    </source>
</evidence>
<organism evidence="2 3">
    <name type="scientific">Sporothrix curviconia</name>
    <dbReference type="NCBI Taxonomy" id="1260050"/>
    <lineage>
        <taxon>Eukaryota</taxon>
        <taxon>Fungi</taxon>
        <taxon>Dikarya</taxon>
        <taxon>Ascomycota</taxon>
        <taxon>Pezizomycotina</taxon>
        <taxon>Sordariomycetes</taxon>
        <taxon>Sordariomycetidae</taxon>
        <taxon>Ophiostomatales</taxon>
        <taxon>Ophiostomataceae</taxon>
        <taxon>Sporothrix</taxon>
    </lineage>
</organism>
<reference evidence="2 3" key="1">
    <citation type="submission" date="2024-01" db="EMBL/GenBank/DDBJ databases">
        <authorList>
            <person name="Allen C."/>
            <person name="Tagirdzhanova G."/>
        </authorList>
    </citation>
    <scope>NUCLEOTIDE SEQUENCE [LARGE SCALE GENOMIC DNA]</scope>
</reference>